<protein>
    <recommendedName>
        <fullName evidence="2">DUF1559 domain-containing protein</fullName>
    </recommendedName>
</protein>
<dbReference type="PANTHER" id="PTHR30093">
    <property type="entry name" value="GENERAL SECRETION PATHWAY PROTEIN G"/>
    <property type="match status" value="1"/>
</dbReference>
<proteinExistence type="predicted"/>
<keyword evidence="4" id="KW-1185">Reference proteome</keyword>
<dbReference type="Proteomes" id="UP000319817">
    <property type="component" value="Chromosome"/>
</dbReference>
<keyword evidence="1" id="KW-0812">Transmembrane</keyword>
<dbReference type="Pfam" id="PF07963">
    <property type="entry name" value="N_methyl"/>
    <property type="match status" value="1"/>
</dbReference>
<evidence type="ECO:0000313" key="3">
    <source>
        <dbReference type="EMBL" id="QDT09960.1"/>
    </source>
</evidence>
<evidence type="ECO:0000259" key="2">
    <source>
        <dbReference type="Pfam" id="PF07596"/>
    </source>
</evidence>
<dbReference type="NCBIfam" id="TIGR02532">
    <property type="entry name" value="IV_pilin_GFxxxE"/>
    <property type="match status" value="1"/>
</dbReference>
<feature type="transmembrane region" description="Helical" evidence="1">
    <location>
        <begin position="12"/>
        <end position="40"/>
    </location>
</feature>
<dbReference type="AlphaFoldDB" id="A0A517NS59"/>
<accession>A0A517NS59</accession>
<dbReference type="InterPro" id="IPR012902">
    <property type="entry name" value="N_methyl_site"/>
</dbReference>
<dbReference type="InterPro" id="IPR045584">
    <property type="entry name" value="Pilin-like"/>
</dbReference>
<dbReference type="SUPFAM" id="SSF54523">
    <property type="entry name" value="Pili subunits"/>
    <property type="match status" value="1"/>
</dbReference>
<reference evidence="3 4" key="1">
    <citation type="submission" date="2019-02" db="EMBL/GenBank/DDBJ databases">
        <title>Deep-cultivation of Planctomycetes and their phenomic and genomic characterization uncovers novel biology.</title>
        <authorList>
            <person name="Wiegand S."/>
            <person name="Jogler M."/>
            <person name="Boedeker C."/>
            <person name="Pinto D."/>
            <person name="Vollmers J."/>
            <person name="Rivas-Marin E."/>
            <person name="Kohn T."/>
            <person name="Peeters S.H."/>
            <person name="Heuer A."/>
            <person name="Rast P."/>
            <person name="Oberbeckmann S."/>
            <person name="Bunk B."/>
            <person name="Jeske O."/>
            <person name="Meyerdierks A."/>
            <person name="Storesund J.E."/>
            <person name="Kallscheuer N."/>
            <person name="Luecker S."/>
            <person name="Lage O.M."/>
            <person name="Pohl T."/>
            <person name="Merkel B.J."/>
            <person name="Hornburger P."/>
            <person name="Mueller R.-W."/>
            <person name="Bruemmer F."/>
            <person name="Labrenz M."/>
            <person name="Spormann A.M."/>
            <person name="Op den Camp H."/>
            <person name="Overmann J."/>
            <person name="Amann R."/>
            <person name="Jetten M.S.M."/>
            <person name="Mascher T."/>
            <person name="Medema M.H."/>
            <person name="Devos D.P."/>
            <person name="Kaster A.-K."/>
            <person name="Ovreas L."/>
            <person name="Rohde M."/>
            <person name="Galperin M.Y."/>
            <person name="Jogler C."/>
        </authorList>
    </citation>
    <scope>NUCLEOTIDE SEQUENCE [LARGE SCALE GENOMIC DNA]</scope>
    <source>
        <strain evidence="3 4">K23_9</strain>
    </source>
</reference>
<gene>
    <name evidence="3" type="ORF">K239x_19130</name>
</gene>
<feature type="domain" description="DUF1559" evidence="2">
    <location>
        <begin position="39"/>
        <end position="383"/>
    </location>
</feature>
<dbReference type="InterPro" id="IPR011453">
    <property type="entry name" value="DUF1559"/>
</dbReference>
<evidence type="ECO:0000256" key="1">
    <source>
        <dbReference type="SAM" id="Phobius"/>
    </source>
</evidence>
<organism evidence="3 4">
    <name type="scientific">Stieleria marina</name>
    <dbReference type="NCBI Taxonomy" id="1930275"/>
    <lineage>
        <taxon>Bacteria</taxon>
        <taxon>Pseudomonadati</taxon>
        <taxon>Planctomycetota</taxon>
        <taxon>Planctomycetia</taxon>
        <taxon>Pirellulales</taxon>
        <taxon>Pirellulaceae</taxon>
        <taxon>Stieleria</taxon>
    </lineage>
</organism>
<dbReference type="RefSeq" id="WP_145417514.1">
    <property type="nucleotide sequence ID" value="NZ_CP036526.1"/>
</dbReference>
<dbReference type="EMBL" id="CP036526">
    <property type="protein sequence ID" value="QDT09960.1"/>
    <property type="molecule type" value="Genomic_DNA"/>
</dbReference>
<dbReference type="Pfam" id="PF07596">
    <property type="entry name" value="SBP_bac_10"/>
    <property type="match status" value="1"/>
</dbReference>
<sequence length="413" mass="43968">MSVHPTRLQSRAFTLVELLVVIAIIGILVGLLLPAVGAAIEAGRRTQCLNNLRSIGQATTGYATAKGEFPGYMANYGVFAGATADPGDPGSFGGNVPRHVKVGGWGVALLSKLDQQPVWERWSQDRYPVIAGAGSEDDVSLELSGAGFSALAAPNISVFLCPSSPVEHGNLGRTAYVPNNGMSYMRNNTQIYPFNLAEDKNNGVFNAKYVGVGGAADFVAGPRVTLGDLKDGLGSTLLFTENVQATAWHRPGFVDGYNTDTGIPSLNDCVGTGLNELAWSKALVYSKFTSGIVWHYEDKDYGSMPRLIPSDSNTACLQLDELHAINGGGQSGPTGFVQMKMQFDYSNGNSNAMNLARPTSVHSGVVHAVFADGATRTMADSIDYRAYQAILTPRGKSSNVPFREYVLTDEIAQ</sequence>
<keyword evidence="1" id="KW-0472">Membrane</keyword>
<keyword evidence="1" id="KW-1133">Transmembrane helix</keyword>
<evidence type="ECO:0000313" key="4">
    <source>
        <dbReference type="Proteomes" id="UP000319817"/>
    </source>
</evidence>
<name>A0A517NS59_9BACT</name>
<dbReference type="PANTHER" id="PTHR30093:SF2">
    <property type="entry name" value="TYPE II SECRETION SYSTEM PROTEIN H"/>
    <property type="match status" value="1"/>
</dbReference>
<dbReference type="Gene3D" id="3.30.700.10">
    <property type="entry name" value="Glycoprotein, Type 4 Pilin"/>
    <property type="match status" value="1"/>
</dbReference>
<dbReference type="OrthoDB" id="269098at2"/>